<dbReference type="EMBL" id="BCWF01000025">
    <property type="protein sequence ID" value="GAT28406.1"/>
    <property type="molecule type" value="Genomic_DNA"/>
</dbReference>
<reference evidence="4 5" key="1">
    <citation type="journal article" date="2016" name="DNA Res.">
        <title>Genome sequence of Aspergillus luchuensis NBRC 4314.</title>
        <authorList>
            <person name="Yamada O."/>
            <person name="Machida M."/>
            <person name="Hosoyama A."/>
            <person name="Goto M."/>
            <person name="Takahashi T."/>
            <person name="Futagami T."/>
            <person name="Yamagata Y."/>
            <person name="Takeuchi M."/>
            <person name="Kobayashi T."/>
            <person name="Koike H."/>
            <person name="Abe K."/>
            <person name="Asai K."/>
            <person name="Arita M."/>
            <person name="Fujita N."/>
            <person name="Fukuda K."/>
            <person name="Higa K."/>
            <person name="Horikawa H."/>
            <person name="Ishikawa T."/>
            <person name="Jinno K."/>
            <person name="Kato Y."/>
            <person name="Kirimura K."/>
            <person name="Mizutani O."/>
            <person name="Nakasone K."/>
            <person name="Sano M."/>
            <person name="Shiraishi Y."/>
            <person name="Tsukahara M."/>
            <person name="Gomi K."/>
        </authorList>
    </citation>
    <scope>NUCLEOTIDE SEQUENCE [LARGE SCALE GENOMIC DNA]</scope>
    <source>
        <strain evidence="4 5">RIB 2604</strain>
    </source>
</reference>
<comment type="similarity">
    <text evidence="1">Belongs to the IF-3 family.</text>
</comment>
<organism evidence="4 5">
    <name type="scientific">Aspergillus kawachii</name>
    <name type="common">White koji mold</name>
    <name type="synonym">Aspergillus awamori var. kawachi</name>
    <dbReference type="NCBI Taxonomy" id="1069201"/>
    <lineage>
        <taxon>Eukaryota</taxon>
        <taxon>Fungi</taxon>
        <taxon>Dikarya</taxon>
        <taxon>Ascomycota</taxon>
        <taxon>Pezizomycotina</taxon>
        <taxon>Eurotiomycetes</taxon>
        <taxon>Eurotiomycetidae</taxon>
        <taxon>Eurotiales</taxon>
        <taxon>Aspergillaceae</taxon>
        <taxon>Aspergillus</taxon>
        <taxon>Aspergillus subgen. Circumdati</taxon>
    </lineage>
</organism>
<keyword evidence="2 4" id="KW-0396">Initiation factor</keyword>
<dbReference type="InterPro" id="IPR001288">
    <property type="entry name" value="Translation_initiation_fac_3"/>
</dbReference>
<keyword evidence="3" id="KW-0648">Protein biosynthesis</keyword>
<evidence type="ECO:0000313" key="4">
    <source>
        <dbReference type="EMBL" id="GAT28406.1"/>
    </source>
</evidence>
<evidence type="ECO:0000256" key="3">
    <source>
        <dbReference type="ARBA" id="ARBA00022917"/>
    </source>
</evidence>
<dbReference type="InterPro" id="IPR036788">
    <property type="entry name" value="T_IF-3_C_sf"/>
</dbReference>
<dbReference type="GO" id="GO:0003743">
    <property type="term" value="F:translation initiation factor activity"/>
    <property type="evidence" value="ECO:0007669"/>
    <property type="project" value="UniProtKB-KW"/>
</dbReference>
<evidence type="ECO:0000256" key="2">
    <source>
        <dbReference type="ARBA" id="ARBA00022540"/>
    </source>
</evidence>
<evidence type="ECO:0000313" key="5">
    <source>
        <dbReference type="Proteomes" id="UP000075230"/>
    </source>
</evidence>
<sequence length="278" mass="31686">MWDKLRRDLPIDLSKATKGIAGSEACDTERLLGLEPDAEKDDRRCHLLEMKHMRRLVPPTRALRQILLTPQPAFRPQFFQLTPRINEIPSRSYSPTTPLLKFRTRATPRALPQYILDEEIGALYVQIVNENNSLDPPVSLRDALRQIDRSSQTLQQVSPGSGDGVPICKVVNKFELREIAKAKAKPAKDGLKQLELNWAIDAHDLAHRLKQLTTFLEKGRKVELILTRKKHKRSPTVEEVKNLMDRVMETVREAKALPVRPMEGEPGKHVVLVVKKDV</sequence>
<dbReference type="GO" id="GO:0043022">
    <property type="term" value="F:ribosome binding"/>
    <property type="evidence" value="ECO:0007669"/>
    <property type="project" value="TreeGrafter"/>
</dbReference>
<reference evidence="5" key="2">
    <citation type="submission" date="2016-02" db="EMBL/GenBank/DDBJ databases">
        <title>Genome sequencing of Aspergillus luchuensis NBRC 4314.</title>
        <authorList>
            <person name="Yamada O."/>
        </authorList>
    </citation>
    <scope>NUCLEOTIDE SEQUENCE [LARGE SCALE GENOMIC DNA]</scope>
    <source>
        <strain evidence="5">RIB 2604</strain>
    </source>
</reference>
<dbReference type="Proteomes" id="UP000075230">
    <property type="component" value="Unassembled WGS sequence"/>
</dbReference>
<dbReference type="Gene3D" id="3.30.110.10">
    <property type="entry name" value="Translation initiation factor 3 (IF-3), C-terminal domain"/>
    <property type="match status" value="1"/>
</dbReference>
<dbReference type="GO" id="GO:0005739">
    <property type="term" value="C:mitochondrion"/>
    <property type="evidence" value="ECO:0007669"/>
    <property type="project" value="TreeGrafter"/>
</dbReference>
<dbReference type="PANTHER" id="PTHR10938:SF0">
    <property type="entry name" value="TRANSLATION INITIATION FACTOR IF-3, MITOCHONDRIAL"/>
    <property type="match status" value="1"/>
</dbReference>
<dbReference type="GO" id="GO:0032790">
    <property type="term" value="P:ribosome disassembly"/>
    <property type="evidence" value="ECO:0007669"/>
    <property type="project" value="TreeGrafter"/>
</dbReference>
<comment type="caution">
    <text evidence="4">The sequence shown here is derived from an EMBL/GenBank/DDBJ whole genome shotgun (WGS) entry which is preliminary data.</text>
</comment>
<proteinExistence type="inferred from homology"/>
<dbReference type="AlphaFoldDB" id="A0A146FRS9"/>
<dbReference type="SUPFAM" id="SSF55200">
    <property type="entry name" value="Translation initiation factor IF3, C-terminal domain"/>
    <property type="match status" value="1"/>
</dbReference>
<protein>
    <submittedName>
        <fullName evidence="4">Translation initiation factor IF3</fullName>
    </submittedName>
</protein>
<evidence type="ECO:0000256" key="1">
    <source>
        <dbReference type="ARBA" id="ARBA00005439"/>
    </source>
</evidence>
<accession>A0A146FRS9</accession>
<gene>
    <name evidence="4" type="ORF">RIB2604_02600460</name>
</gene>
<dbReference type="PANTHER" id="PTHR10938">
    <property type="entry name" value="TRANSLATION INITIATION FACTOR IF-3"/>
    <property type="match status" value="1"/>
</dbReference>
<name>A0A146FRS9_ASPKA</name>
<dbReference type="VEuPathDB" id="FungiDB:ASPFODRAFT_43972"/>
<dbReference type="GO" id="GO:0070124">
    <property type="term" value="P:mitochondrial translational initiation"/>
    <property type="evidence" value="ECO:0007669"/>
    <property type="project" value="TreeGrafter"/>
</dbReference>